<evidence type="ECO:0000313" key="3">
    <source>
        <dbReference type="Proteomes" id="UP000637695"/>
    </source>
</evidence>
<sequence>MRDKHMHHHPKHEWCGEPHTPPRHAGPQTFRRGRAIAFLEILNVRRATLLRQLEQPEFASIRPMLTGELKAIETVRDEFIAMFDLAAAADASAKGETGGAKTSPPAPQGLEQDAPAAGEHGAASGDDEDLGENAETNA</sequence>
<gene>
    <name evidence="2" type="ORF">GCM10010885_22420</name>
</gene>
<feature type="region of interest" description="Disordered" evidence="1">
    <location>
        <begin position="91"/>
        <end position="138"/>
    </location>
</feature>
<feature type="region of interest" description="Disordered" evidence="1">
    <location>
        <begin position="1"/>
        <end position="25"/>
    </location>
</feature>
<evidence type="ECO:0000256" key="1">
    <source>
        <dbReference type="SAM" id="MobiDB-lite"/>
    </source>
</evidence>
<evidence type="ECO:0000313" key="2">
    <source>
        <dbReference type="EMBL" id="GGJ12559.1"/>
    </source>
</evidence>
<reference evidence="2" key="1">
    <citation type="journal article" date="2014" name="Int. J. Syst. Evol. Microbiol.">
        <title>Complete genome sequence of Corynebacterium casei LMG S-19264T (=DSM 44701T), isolated from a smear-ripened cheese.</title>
        <authorList>
            <consortium name="US DOE Joint Genome Institute (JGI-PGF)"/>
            <person name="Walter F."/>
            <person name="Albersmeier A."/>
            <person name="Kalinowski J."/>
            <person name="Ruckert C."/>
        </authorList>
    </citation>
    <scope>NUCLEOTIDE SEQUENCE</scope>
    <source>
        <strain evidence="2">JCM 18487</strain>
    </source>
</reference>
<organism evidence="2 3">
    <name type="scientific">Alicyclobacillus cellulosilyticus</name>
    <dbReference type="NCBI Taxonomy" id="1003997"/>
    <lineage>
        <taxon>Bacteria</taxon>
        <taxon>Bacillati</taxon>
        <taxon>Bacillota</taxon>
        <taxon>Bacilli</taxon>
        <taxon>Bacillales</taxon>
        <taxon>Alicyclobacillaceae</taxon>
        <taxon>Alicyclobacillus</taxon>
    </lineage>
</organism>
<protein>
    <submittedName>
        <fullName evidence="2">Uncharacterized protein</fullName>
    </submittedName>
</protein>
<keyword evidence="3" id="KW-1185">Reference proteome</keyword>
<proteinExistence type="predicted"/>
<accession>A0A917NP79</accession>
<dbReference type="Proteomes" id="UP000637695">
    <property type="component" value="Unassembled WGS sequence"/>
</dbReference>
<reference evidence="2" key="2">
    <citation type="submission" date="2020-09" db="EMBL/GenBank/DDBJ databases">
        <authorList>
            <person name="Sun Q."/>
            <person name="Ohkuma M."/>
        </authorList>
    </citation>
    <scope>NUCLEOTIDE SEQUENCE</scope>
    <source>
        <strain evidence="2">JCM 18487</strain>
    </source>
</reference>
<dbReference type="EMBL" id="BMOY01000046">
    <property type="protein sequence ID" value="GGJ12559.1"/>
    <property type="molecule type" value="Genomic_DNA"/>
</dbReference>
<feature type="compositionally biased region" description="Basic residues" evidence="1">
    <location>
        <begin position="1"/>
        <end position="11"/>
    </location>
</feature>
<dbReference type="RefSeq" id="WP_188883187.1">
    <property type="nucleotide sequence ID" value="NZ_BMOY01000046.1"/>
</dbReference>
<dbReference type="AlphaFoldDB" id="A0A917NP79"/>
<name>A0A917NP79_9BACL</name>
<comment type="caution">
    <text evidence="2">The sequence shown here is derived from an EMBL/GenBank/DDBJ whole genome shotgun (WGS) entry which is preliminary data.</text>
</comment>